<dbReference type="PANTHER" id="PTHR24305:SF157">
    <property type="entry name" value="N-ACETYLTRYPTOPHAN 6-HYDROXYLASE IVOC-RELATED"/>
    <property type="match status" value="1"/>
</dbReference>
<dbReference type="GO" id="GO:0020037">
    <property type="term" value="F:heme binding"/>
    <property type="evidence" value="ECO:0007669"/>
    <property type="project" value="InterPro"/>
</dbReference>
<evidence type="ECO:0000256" key="3">
    <source>
        <dbReference type="ARBA" id="ARBA00022723"/>
    </source>
</evidence>
<dbReference type="GO" id="GO:0016705">
    <property type="term" value="F:oxidoreductase activity, acting on paired donors, with incorporation or reduction of molecular oxygen"/>
    <property type="evidence" value="ECO:0007669"/>
    <property type="project" value="InterPro"/>
</dbReference>
<comment type="similarity">
    <text evidence="2">Belongs to the cytochrome P450 family.</text>
</comment>
<protein>
    <recommendedName>
        <fullName evidence="10">Cytochrome P450</fullName>
    </recommendedName>
</protein>
<dbReference type="Gene3D" id="1.10.630.10">
    <property type="entry name" value="Cytochrome P450"/>
    <property type="match status" value="1"/>
</dbReference>
<organism evidence="8 9">
    <name type="scientific">Diplocarpon rosae</name>
    <dbReference type="NCBI Taxonomy" id="946125"/>
    <lineage>
        <taxon>Eukaryota</taxon>
        <taxon>Fungi</taxon>
        <taxon>Dikarya</taxon>
        <taxon>Ascomycota</taxon>
        <taxon>Pezizomycotina</taxon>
        <taxon>Leotiomycetes</taxon>
        <taxon>Helotiales</taxon>
        <taxon>Drepanopezizaceae</taxon>
        <taxon>Diplocarpon</taxon>
    </lineage>
</organism>
<evidence type="ECO:0000256" key="5">
    <source>
        <dbReference type="ARBA" id="ARBA00023004"/>
    </source>
</evidence>
<dbReference type="Proteomes" id="UP001285354">
    <property type="component" value="Unassembled WGS sequence"/>
</dbReference>
<evidence type="ECO:0000313" key="9">
    <source>
        <dbReference type="Proteomes" id="UP001285354"/>
    </source>
</evidence>
<dbReference type="InterPro" id="IPR036396">
    <property type="entry name" value="Cyt_P450_sf"/>
</dbReference>
<keyword evidence="4" id="KW-0560">Oxidoreductase</keyword>
<evidence type="ECO:0000256" key="7">
    <source>
        <dbReference type="PIRSR" id="PIRSR602401-1"/>
    </source>
</evidence>
<reference evidence="8" key="1">
    <citation type="submission" date="2023-06" db="EMBL/GenBank/DDBJ databases">
        <title>Draft genome of Marssonina rosae.</title>
        <authorList>
            <person name="Cheng Q."/>
        </authorList>
    </citation>
    <scope>NUCLEOTIDE SEQUENCE</scope>
    <source>
        <strain evidence="8">R4</strain>
    </source>
</reference>
<evidence type="ECO:0000313" key="8">
    <source>
        <dbReference type="EMBL" id="KAK2623556.1"/>
    </source>
</evidence>
<evidence type="ECO:0000256" key="1">
    <source>
        <dbReference type="ARBA" id="ARBA00001971"/>
    </source>
</evidence>
<dbReference type="EMBL" id="JAUBYV010000013">
    <property type="protein sequence ID" value="KAK2623556.1"/>
    <property type="molecule type" value="Genomic_DNA"/>
</dbReference>
<dbReference type="GO" id="GO:0004497">
    <property type="term" value="F:monooxygenase activity"/>
    <property type="evidence" value="ECO:0007669"/>
    <property type="project" value="UniProtKB-KW"/>
</dbReference>
<dbReference type="AlphaFoldDB" id="A0AAD9STR3"/>
<gene>
    <name evidence="8" type="ORF">QTJ16_007110</name>
</gene>
<dbReference type="PRINTS" id="PR00463">
    <property type="entry name" value="EP450I"/>
</dbReference>
<keyword evidence="3 7" id="KW-0479">Metal-binding</keyword>
<sequence>MRSRSTIATVPHELHRRRRMPMNRLFSKTSIAKLEPLIQSTVDKLVARLRTFQQSSEVVPMHLAWACATADIISTYAFGQNSNYVETAPAFRCGLYETIRSTTKAAQAMKQISWILPLVKMIPLGVVKLLDRNIFSILVFQNQMRAYIQTIVDESSDARKSDSYRTIFHEILASDMPASETRVDRLTQEGVILLGAGMETTAWALSVITYHVLANPAIHAKLQAELDGAFLRSGGKPSLSQLEQLPYLSAVISEGLRLSYGVSQHLPRVSPDQDLLYGAWRIPAGTPVSMTSVLLHLNPTTFPAPTTFDPERFVADPHLSRYLVNFTKGSRVCIGINLAYAELFLCVANVFGLFPGMKLVDTTIHDVEIKADLVVPQSSGRGVRVAMA</sequence>
<feature type="binding site" description="axial binding residue" evidence="7">
    <location>
        <position position="333"/>
    </location>
    <ligand>
        <name>heme</name>
        <dbReference type="ChEBI" id="CHEBI:30413"/>
    </ligand>
    <ligandPart>
        <name>Fe</name>
        <dbReference type="ChEBI" id="CHEBI:18248"/>
    </ligandPart>
</feature>
<dbReference type="Pfam" id="PF00067">
    <property type="entry name" value="p450"/>
    <property type="match status" value="1"/>
</dbReference>
<keyword evidence="9" id="KW-1185">Reference proteome</keyword>
<accession>A0AAD9STR3</accession>
<evidence type="ECO:0000256" key="6">
    <source>
        <dbReference type="ARBA" id="ARBA00023033"/>
    </source>
</evidence>
<keyword evidence="6" id="KW-0503">Monooxygenase</keyword>
<dbReference type="PRINTS" id="PR00385">
    <property type="entry name" value="P450"/>
</dbReference>
<dbReference type="SUPFAM" id="SSF48264">
    <property type="entry name" value="Cytochrome P450"/>
    <property type="match status" value="1"/>
</dbReference>
<comment type="cofactor">
    <cofactor evidence="1 7">
        <name>heme</name>
        <dbReference type="ChEBI" id="CHEBI:30413"/>
    </cofactor>
</comment>
<name>A0AAD9STR3_9HELO</name>
<dbReference type="InterPro" id="IPR050121">
    <property type="entry name" value="Cytochrome_P450_monoxygenase"/>
</dbReference>
<comment type="caution">
    <text evidence="8">The sequence shown here is derived from an EMBL/GenBank/DDBJ whole genome shotgun (WGS) entry which is preliminary data.</text>
</comment>
<evidence type="ECO:0008006" key="10">
    <source>
        <dbReference type="Google" id="ProtNLM"/>
    </source>
</evidence>
<dbReference type="GO" id="GO:0005506">
    <property type="term" value="F:iron ion binding"/>
    <property type="evidence" value="ECO:0007669"/>
    <property type="project" value="InterPro"/>
</dbReference>
<keyword evidence="7" id="KW-0349">Heme</keyword>
<dbReference type="CDD" id="cd11062">
    <property type="entry name" value="CYP58-like"/>
    <property type="match status" value="1"/>
</dbReference>
<keyword evidence="5 7" id="KW-0408">Iron</keyword>
<evidence type="ECO:0000256" key="4">
    <source>
        <dbReference type="ARBA" id="ARBA00023002"/>
    </source>
</evidence>
<dbReference type="InterPro" id="IPR001128">
    <property type="entry name" value="Cyt_P450"/>
</dbReference>
<dbReference type="InterPro" id="IPR002401">
    <property type="entry name" value="Cyt_P450_E_grp-I"/>
</dbReference>
<proteinExistence type="inferred from homology"/>
<dbReference type="PANTHER" id="PTHR24305">
    <property type="entry name" value="CYTOCHROME P450"/>
    <property type="match status" value="1"/>
</dbReference>
<evidence type="ECO:0000256" key="2">
    <source>
        <dbReference type="ARBA" id="ARBA00010617"/>
    </source>
</evidence>